<dbReference type="Proteomes" id="UP000823775">
    <property type="component" value="Unassembled WGS sequence"/>
</dbReference>
<comment type="caution">
    <text evidence="2">The sequence shown here is derived from an EMBL/GenBank/DDBJ whole genome shotgun (WGS) entry which is preliminary data.</text>
</comment>
<sequence length="116" mass="13024">MKSQSSNNIPPPFRCNWMILMILLISITPNKAARILSDNNTENEIDFSKGNEYLLLPSLQWNPVRTPTPNPGTNARTKMTSQVGQRNFAGSKEFASPPPLYNEYPRIKIAFGVVTD</sequence>
<evidence type="ECO:0000313" key="3">
    <source>
        <dbReference type="Proteomes" id="UP000823775"/>
    </source>
</evidence>
<accession>A0ABS8WM07</accession>
<feature type="signal peptide" evidence="1">
    <location>
        <begin position="1"/>
        <end position="32"/>
    </location>
</feature>
<protein>
    <submittedName>
        <fullName evidence="2">Uncharacterized protein</fullName>
    </submittedName>
</protein>
<evidence type="ECO:0000256" key="1">
    <source>
        <dbReference type="SAM" id="SignalP"/>
    </source>
</evidence>
<keyword evidence="3" id="KW-1185">Reference proteome</keyword>
<organism evidence="2 3">
    <name type="scientific">Datura stramonium</name>
    <name type="common">Jimsonweed</name>
    <name type="synonym">Common thornapple</name>
    <dbReference type="NCBI Taxonomy" id="4076"/>
    <lineage>
        <taxon>Eukaryota</taxon>
        <taxon>Viridiplantae</taxon>
        <taxon>Streptophyta</taxon>
        <taxon>Embryophyta</taxon>
        <taxon>Tracheophyta</taxon>
        <taxon>Spermatophyta</taxon>
        <taxon>Magnoliopsida</taxon>
        <taxon>eudicotyledons</taxon>
        <taxon>Gunneridae</taxon>
        <taxon>Pentapetalae</taxon>
        <taxon>asterids</taxon>
        <taxon>lamiids</taxon>
        <taxon>Solanales</taxon>
        <taxon>Solanaceae</taxon>
        <taxon>Solanoideae</taxon>
        <taxon>Datureae</taxon>
        <taxon>Datura</taxon>
    </lineage>
</organism>
<evidence type="ECO:0000313" key="2">
    <source>
        <dbReference type="EMBL" id="MCE3050540.1"/>
    </source>
</evidence>
<name>A0ABS8WM07_DATST</name>
<gene>
    <name evidence="2" type="ORF">HAX54_047481</name>
</gene>
<proteinExistence type="predicted"/>
<dbReference type="PANTHER" id="PTHR33592">
    <property type="entry name" value="TRANSMEMBRANE PROTEIN"/>
    <property type="match status" value="1"/>
</dbReference>
<keyword evidence="1" id="KW-0732">Signal</keyword>
<dbReference type="PANTHER" id="PTHR33592:SF3">
    <property type="entry name" value="TRANSMEMBRANE PROTEIN"/>
    <property type="match status" value="1"/>
</dbReference>
<feature type="chain" id="PRO_5047292377" evidence="1">
    <location>
        <begin position="33"/>
        <end position="116"/>
    </location>
</feature>
<dbReference type="EMBL" id="JACEIK010007670">
    <property type="protein sequence ID" value="MCE3050540.1"/>
    <property type="molecule type" value="Genomic_DNA"/>
</dbReference>
<reference evidence="2 3" key="1">
    <citation type="journal article" date="2021" name="BMC Genomics">
        <title>Datura genome reveals duplications of psychoactive alkaloid biosynthetic genes and high mutation rate following tissue culture.</title>
        <authorList>
            <person name="Rajewski A."/>
            <person name="Carter-House D."/>
            <person name="Stajich J."/>
            <person name="Litt A."/>
        </authorList>
    </citation>
    <scope>NUCLEOTIDE SEQUENCE [LARGE SCALE GENOMIC DNA]</scope>
    <source>
        <strain evidence="2">AR-01</strain>
    </source>
</reference>